<evidence type="ECO:0008006" key="4">
    <source>
        <dbReference type="Google" id="ProtNLM"/>
    </source>
</evidence>
<sequence>MRDSKIGCLGEKDFLDLQSCHFIIVILFFAIRVNRLGELRAVGRQLQRRRIQLHAGLGQRIESRLDIRRRRVRTGNESGSGRGQRGGGVDGRRGAGRAARNGRARLWNGSLLRGRGCVICSHCCSSCSNC</sequence>
<name>A0AAV5VFZ5_9BILA</name>
<feature type="region of interest" description="Disordered" evidence="1">
    <location>
        <begin position="72"/>
        <end position="97"/>
    </location>
</feature>
<keyword evidence="3" id="KW-1185">Reference proteome</keyword>
<dbReference type="Proteomes" id="UP001432322">
    <property type="component" value="Unassembled WGS sequence"/>
</dbReference>
<evidence type="ECO:0000256" key="1">
    <source>
        <dbReference type="SAM" id="MobiDB-lite"/>
    </source>
</evidence>
<gene>
    <name evidence="2" type="ORF">PFISCL1PPCAC_9578</name>
</gene>
<dbReference type="EMBL" id="BTSY01000003">
    <property type="protein sequence ID" value="GMT18281.1"/>
    <property type="molecule type" value="Genomic_DNA"/>
</dbReference>
<protein>
    <recommendedName>
        <fullName evidence="4">Ribosomal protein</fullName>
    </recommendedName>
</protein>
<feature type="non-terminal residue" evidence="2">
    <location>
        <position position="130"/>
    </location>
</feature>
<feature type="compositionally biased region" description="Gly residues" evidence="1">
    <location>
        <begin position="78"/>
        <end position="89"/>
    </location>
</feature>
<accession>A0AAV5VFZ5</accession>
<proteinExistence type="predicted"/>
<dbReference type="AlphaFoldDB" id="A0AAV5VFZ5"/>
<evidence type="ECO:0000313" key="2">
    <source>
        <dbReference type="EMBL" id="GMT18281.1"/>
    </source>
</evidence>
<reference evidence="2" key="1">
    <citation type="submission" date="2023-10" db="EMBL/GenBank/DDBJ databases">
        <title>Genome assembly of Pristionchus species.</title>
        <authorList>
            <person name="Yoshida K."/>
            <person name="Sommer R.J."/>
        </authorList>
    </citation>
    <scope>NUCLEOTIDE SEQUENCE</scope>
    <source>
        <strain evidence="2">RS5133</strain>
    </source>
</reference>
<organism evidence="2 3">
    <name type="scientific">Pristionchus fissidentatus</name>
    <dbReference type="NCBI Taxonomy" id="1538716"/>
    <lineage>
        <taxon>Eukaryota</taxon>
        <taxon>Metazoa</taxon>
        <taxon>Ecdysozoa</taxon>
        <taxon>Nematoda</taxon>
        <taxon>Chromadorea</taxon>
        <taxon>Rhabditida</taxon>
        <taxon>Rhabditina</taxon>
        <taxon>Diplogasteromorpha</taxon>
        <taxon>Diplogasteroidea</taxon>
        <taxon>Neodiplogasteridae</taxon>
        <taxon>Pristionchus</taxon>
    </lineage>
</organism>
<evidence type="ECO:0000313" key="3">
    <source>
        <dbReference type="Proteomes" id="UP001432322"/>
    </source>
</evidence>
<comment type="caution">
    <text evidence="2">The sequence shown here is derived from an EMBL/GenBank/DDBJ whole genome shotgun (WGS) entry which is preliminary data.</text>
</comment>